<feature type="domain" description="HTH tetR-type" evidence="5">
    <location>
        <begin position="8"/>
        <end position="68"/>
    </location>
</feature>
<evidence type="ECO:0000256" key="2">
    <source>
        <dbReference type="ARBA" id="ARBA00023125"/>
    </source>
</evidence>
<keyword evidence="1" id="KW-0805">Transcription regulation</keyword>
<dbReference type="InterPro" id="IPR050109">
    <property type="entry name" value="HTH-type_TetR-like_transc_reg"/>
</dbReference>
<dbReference type="Gene3D" id="1.10.357.10">
    <property type="entry name" value="Tetracycline Repressor, domain 2"/>
    <property type="match status" value="1"/>
</dbReference>
<comment type="caution">
    <text evidence="6">The sequence shown here is derived from an EMBL/GenBank/DDBJ whole genome shotgun (WGS) entry which is preliminary data.</text>
</comment>
<keyword evidence="2 4" id="KW-0238">DNA-binding</keyword>
<gene>
    <name evidence="6" type="ORF">AB0A76_34455</name>
</gene>
<dbReference type="Proteomes" id="UP001551210">
    <property type="component" value="Unassembled WGS sequence"/>
</dbReference>
<dbReference type="NCBIfam" id="NF041196">
    <property type="entry name" value="ScbR_bind_reg"/>
    <property type="match status" value="1"/>
</dbReference>
<dbReference type="PANTHER" id="PTHR30055:SF234">
    <property type="entry name" value="HTH-TYPE TRANSCRIPTIONAL REGULATOR BETI"/>
    <property type="match status" value="1"/>
</dbReference>
<dbReference type="PROSITE" id="PS50977">
    <property type="entry name" value="HTH_TETR_2"/>
    <property type="match status" value="1"/>
</dbReference>
<reference evidence="6 7" key="1">
    <citation type="submission" date="2024-06" db="EMBL/GenBank/DDBJ databases">
        <title>The Natural Products Discovery Center: Release of the First 8490 Sequenced Strains for Exploring Actinobacteria Biosynthetic Diversity.</title>
        <authorList>
            <person name="Kalkreuter E."/>
            <person name="Kautsar S.A."/>
            <person name="Yang D."/>
            <person name="Bader C.D."/>
            <person name="Teijaro C.N."/>
            <person name="Fluegel L."/>
            <person name="Davis C.M."/>
            <person name="Simpson J.R."/>
            <person name="Lauterbach L."/>
            <person name="Steele A.D."/>
            <person name="Gui C."/>
            <person name="Meng S."/>
            <person name="Li G."/>
            <person name="Viehrig K."/>
            <person name="Ye F."/>
            <person name="Su P."/>
            <person name="Kiefer A.F."/>
            <person name="Nichols A."/>
            <person name="Cepeda A.J."/>
            <person name="Yan W."/>
            <person name="Fan B."/>
            <person name="Jiang Y."/>
            <person name="Adhikari A."/>
            <person name="Zheng C.-J."/>
            <person name="Schuster L."/>
            <person name="Cowan T.M."/>
            <person name="Smanski M.J."/>
            <person name="Chevrette M.G."/>
            <person name="De Carvalho L.P.S."/>
            <person name="Shen B."/>
        </authorList>
    </citation>
    <scope>NUCLEOTIDE SEQUENCE [LARGE SCALE GENOMIC DNA]</scope>
    <source>
        <strain evidence="6 7">NPDC045705</strain>
    </source>
</reference>
<keyword evidence="3" id="KW-0804">Transcription</keyword>
<dbReference type="PANTHER" id="PTHR30055">
    <property type="entry name" value="HTH-TYPE TRANSCRIPTIONAL REGULATOR RUTR"/>
    <property type="match status" value="1"/>
</dbReference>
<dbReference type="InterPro" id="IPR036271">
    <property type="entry name" value="Tet_transcr_reg_TetR-rel_C_sf"/>
</dbReference>
<protein>
    <submittedName>
        <fullName evidence="6">ScbR family autoregulator-binding transcription factor</fullName>
    </submittedName>
</protein>
<dbReference type="Pfam" id="PF00440">
    <property type="entry name" value="TetR_N"/>
    <property type="match status" value="1"/>
</dbReference>
<dbReference type="InterPro" id="IPR001647">
    <property type="entry name" value="HTH_TetR"/>
</dbReference>
<evidence type="ECO:0000259" key="5">
    <source>
        <dbReference type="PROSITE" id="PS50977"/>
    </source>
</evidence>
<dbReference type="PRINTS" id="PR00455">
    <property type="entry name" value="HTHTETR"/>
</dbReference>
<dbReference type="InterPro" id="IPR009057">
    <property type="entry name" value="Homeodomain-like_sf"/>
</dbReference>
<dbReference type="InterPro" id="IPR023772">
    <property type="entry name" value="DNA-bd_HTH_TetR-type_CS"/>
</dbReference>
<evidence type="ECO:0000313" key="7">
    <source>
        <dbReference type="Proteomes" id="UP001551210"/>
    </source>
</evidence>
<dbReference type="InterPro" id="IPR047923">
    <property type="entry name" value="ArpA-like"/>
</dbReference>
<dbReference type="PROSITE" id="PS01081">
    <property type="entry name" value="HTH_TETR_1"/>
    <property type="match status" value="1"/>
</dbReference>
<dbReference type="SUPFAM" id="SSF46689">
    <property type="entry name" value="Homeodomain-like"/>
    <property type="match status" value="1"/>
</dbReference>
<dbReference type="RefSeq" id="WP_359216931.1">
    <property type="nucleotide sequence ID" value="NZ_JBEZAM010000104.1"/>
</dbReference>
<organism evidence="6 7">
    <name type="scientific">Streptomyces exfoliatus</name>
    <name type="common">Streptomyces hydrogenans</name>
    <dbReference type="NCBI Taxonomy" id="1905"/>
    <lineage>
        <taxon>Bacteria</taxon>
        <taxon>Bacillati</taxon>
        <taxon>Actinomycetota</taxon>
        <taxon>Actinomycetes</taxon>
        <taxon>Kitasatosporales</taxon>
        <taxon>Streptomycetaceae</taxon>
        <taxon>Streptomyces</taxon>
    </lineage>
</organism>
<evidence type="ECO:0000313" key="6">
    <source>
        <dbReference type="EMBL" id="MEU7298239.1"/>
    </source>
</evidence>
<feature type="DNA-binding region" description="H-T-H motif" evidence="4">
    <location>
        <begin position="31"/>
        <end position="50"/>
    </location>
</feature>
<evidence type="ECO:0000256" key="4">
    <source>
        <dbReference type="PROSITE-ProRule" id="PRU00335"/>
    </source>
</evidence>
<evidence type="ECO:0000256" key="3">
    <source>
        <dbReference type="ARBA" id="ARBA00023163"/>
    </source>
</evidence>
<dbReference type="EMBL" id="JBEZAM010000104">
    <property type="protein sequence ID" value="MEU7298239.1"/>
    <property type="molecule type" value="Genomic_DNA"/>
</dbReference>
<accession>A0ABV3D6Z4</accession>
<name>A0ABV3D6Z4_STREX</name>
<sequence>MAQQARAIRTRQMILESAATVFAERGYERTTIGEILVRAGVTKGALYFHFASKEDLALGVLDAQMLDVPLAPQAVKLQELADQAFLLTHRLQRDALVRASVALALDSGATGVDRAAPFQAWIDQVSEILMVAKARGELLVHVNVTDTAELFSGAFSGIQAMSQILCDRKDLAHRVSVLLQNFMPSICTPALLTCLDMTEARARQLGAEYDATRLRRDEGYLADTPGP</sequence>
<dbReference type="SUPFAM" id="SSF48498">
    <property type="entry name" value="Tetracyclin repressor-like, C-terminal domain"/>
    <property type="match status" value="1"/>
</dbReference>
<keyword evidence="7" id="KW-1185">Reference proteome</keyword>
<proteinExistence type="predicted"/>
<evidence type="ECO:0000256" key="1">
    <source>
        <dbReference type="ARBA" id="ARBA00023015"/>
    </source>
</evidence>